<dbReference type="RefSeq" id="WP_003006262.1">
    <property type="nucleotide sequence ID" value="NZ_AOHC02000041.1"/>
</dbReference>
<feature type="region of interest" description="Disordered" evidence="1">
    <location>
        <begin position="1"/>
        <end position="22"/>
    </location>
</feature>
<proteinExistence type="predicted"/>
<sequence>MQDSKTILYRQEGTKGESPTSKLERRITNEFEFILRLKEGVSFFQQDSLMNSNTF</sequence>
<protein>
    <submittedName>
        <fullName evidence="2">Uncharacterized protein</fullName>
    </submittedName>
</protein>
<dbReference type="STRING" id="1218598.LEP1GSC060_3350"/>
<evidence type="ECO:0000256" key="1">
    <source>
        <dbReference type="SAM" id="MobiDB-lite"/>
    </source>
</evidence>
<comment type="caution">
    <text evidence="2">The sequence shown here is derived from an EMBL/GenBank/DDBJ whole genome shotgun (WGS) entry which is preliminary data.</text>
</comment>
<dbReference type="AlphaFoldDB" id="N1WHQ7"/>
<organism evidence="2 3">
    <name type="scientific">Leptospira weilii serovar Ranarum str. ICFT</name>
    <dbReference type="NCBI Taxonomy" id="1218598"/>
    <lineage>
        <taxon>Bacteria</taxon>
        <taxon>Pseudomonadati</taxon>
        <taxon>Spirochaetota</taxon>
        <taxon>Spirochaetia</taxon>
        <taxon>Leptospirales</taxon>
        <taxon>Leptospiraceae</taxon>
        <taxon>Leptospira</taxon>
    </lineage>
</organism>
<dbReference type="Proteomes" id="UP000012313">
    <property type="component" value="Unassembled WGS sequence"/>
</dbReference>
<dbReference type="EMBL" id="AOHC02000041">
    <property type="protein sequence ID" value="EMY76862.1"/>
    <property type="molecule type" value="Genomic_DNA"/>
</dbReference>
<evidence type="ECO:0000313" key="3">
    <source>
        <dbReference type="Proteomes" id="UP000012313"/>
    </source>
</evidence>
<keyword evidence="3" id="KW-1185">Reference proteome</keyword>
<name>N1WHQ7_9LEPT</name>
<reference evidence="2" key="1">
    <citation type="submission" date="2013-03" db="EMBL/GenBank/DDBJ databases">
        <authorList>
            <person name="Harkins D.M."/>
            <person name="Durkin A.S."/>
            <person name="Brinkac L.M."/>
            <person name="Haft D.H."/>
            <person name="Selengut J.D."/>
            <person name="Sanka R."/>
            <person name="DePew J."/>
            <person name="Purushe J."/>
            <person name="Hartskeerl R.A."/>
            <person name="Ahmed A."/>
            <person name="van der Linden H."/>
            <person name="Goris M.G.A."/>
            <person name="Vinetz J.M."/>
            <person name="Sutton G.G."/>
            <person name="Nierman W.C."/>
            <person name="Fouts D.E."/>
        </authorList>
    </citation>
    <scope>NUCLEOTIDE SEQUENCE [LARGE SCALE GENOMIC DNA]</scope>
    <source>
        <strain evidence="2">ICFT</strain>
    </source>
</reference>
<accession>N1WHQ7</accession>
<gene>
    <name evidence="2" type="ORF">LEP1GSC060_3350</name>
</gene>
<evidence type="ECO:0000313" key="2">
    <source>
        <dbReference type="EMBL" id="EMY76862.1"/>
    </source>
</evidence>